<evidence type="ECO:0000313" key="6">
    <source>
        <dbReference type="Proteomes" id="UP001153069"/>
    </source>
</evidence>
<dbReference type="Gene3D" id="3.10.20.90">
    <property type="entry name" value="Phosphatidylinositol 3-kinase Catalytic Subunit, Chain A, domain 1"/>
    <property type="match status" value="1"/>
</dbReference>
<dbReference type="SMART" id="SM00553">
    <property type="entry name" value="SEP"/>
    <property type="match status" value="1"/>
</dbReference>
<dbReference type="InterPro" id="IPR036241">
    <property type="entry name" value="NSFL1C_SEP_dom_sf"/>
</dbReference>
<dbReference type="Gene3D" id="3.30.420.210">
    <property type="entry name" value="SEP domain"/>
    <property type="match status" value="1"/>
</dbReference>
<dbReference type="PANTHER" id="PTHR23333:SF20">
    <property type="entry name" value="NSFL1 COFACTOR P47"/>
    <property type="match status" value="1"/>
</dbReference>
<evidence type="ECO:0000259" key="3">
    <source>
        <dbReference type="PROSITE" id="PS51399"/>
    </source>
</evidence>
<dbReference type="GO" id="GO:0005829">
    <property type="term" value="C:cytosol"/>
    <property type="evidence" value="ECO:0007669"/>
    <property type="project" value="TreeGrafter"/>
</dbReference>
<dbReference type="PROSITE" id="PS51399">
    <property type="entry name" value="SEP"/>
    <property type="match status" value="1"/>
</dbReference>
<dbReference type="GO" id="GO:0007030">
    <property type="term" value="P:Golgi organization"/>
    <property type="evidence" value="ECO:0007669"/>
    <property type="project" value="TreeGrafter"/>
</dbReference>
<dbReference type="GO" id="GO:0043161">
    <property type="term" value="P:proteasome-mediated ubiquitin-dependent protein catabolic process"/>
    <property type="evidence" value="ECO:0007669"/>
    <property type="project" value="TreeGrafter"/>
</dbReference>
<accession>A0A9N8DVZ4</accession>
<reference evidence="5" key="1">
    <citation type="submission" date="2020-06" db="EMBL/GenBank/DDBJ databases">
        <authorList>
            <consortium name="Plant Systems Biology data submission"/>
        </authorList>
    </citation>
    <scope>NUCLEOTIDE SEQUENCE</scope>
    <source>
        <strain evidence="5">D6</strain>
    </source>
</reference>
<dbReference type="GO" id="GO:0000045">
    <property type="term" value="P:autophagosome assembly"/>
    <property type="evidence" value="ECO:0007669"/>
    <property type="project" value="TreeGrafter"/>
</dbReference>
<feature type="domain" description="SEP" evidence="3">
    <location>
        <begin position="70"/>
        <end position="132"/>
    </location>
</feature>
<proteinExistence type="predicted"/>
<evidence type="ECO:0000259" key="2">
    <source>
        <dbReference type="PROSITE" id="PS50033"/>
    </source>
</evidence>
<gene>
    <name evidence="4" type="ORF">SEMRO_156_G070600.1</name>
    <name evidence="5" type="ORF">SEMRO_404_G135800.1</name>
</gene>
<dbReference type="PANTHER" id="PTHR23333">
    <property type="entry name" value="UBX DOMAIN CONTAINING PROTEIN"/>
    <property type="match status" value="1"/>
</dbReference>
<dbReference type="GO" id="GO:0031468">
    <property type="term" value="P:nuclear membrane reassembly"/>
    <property type="evidence" value="ECO:0007669"/>
    <property type="project" value="TreeGrafter"/>
</dbReference>
<comment type="caution">
    <text evidence="5">The sequence shown here is derived from an EMBL/GenBank/DDBJ whole genome shotgun (WGS) entry which is preliminary data.</text>
</comment>
<dbReference type="GO" id="GO:0043130">
    <property type="term" value="F:ubiquitin binding"/>
    <property type="evidence" value="ECO:0007669"/>
    <property type="project" value="TreeGrafter"/>
</dbReference>
<evidence type="ECO:0000313" key="4">
    <source>
        <dbReference type="EMBL" id="CAB9503091.1"/>
    </source>
</evidence>
<dbReference type="Pfam" id="PF00789">
    <property type="entry name" value="UBX"/>
    <property type="match status" value="1"/>
</dbReference>
<dbReference type="GO" id="GO:0061025">
    <property type="term" value="P:membrane fusion"/>
    <property type="evidence" value="ECO:0007669"/>
    <property type="project" value="TreeGrafter"/>
</dbReference>
<dbReference type="InterPro" id="IPR001012">
    <property type="entry name" value="UBX_dom"/>
</dbReference>
<feature type="compositionally biased region" description="Gly residues" evidence="1">
    <location>
        <begin position="28"/>
        <end position="38"/>
    </location>
</feature>
<organism evidence="5 6">
    <name type="scientific">Seminavis robusta</name>
    <dbReference type="NCBI Taxonomy" id="568900"/>
    <lineage>
        <taxon>Eukaryota</taxon>
        <taxon>Sar</taxon>
        <taxon>Stramenopiles</taxon>
        <taxon>Ochrophyta</taxon>
        <taxon>Bacillariophyta</taxon>
        <taxon>Bacillariophyceae</taxon>
        <taxon>Bacillariophycidae</taxon>
        <taxon>Naviculales</taxon>
        <taxon>Naviculaceae</taxon>
        <taxon>Seminavis</taxon>
    </lineage>
</organism>
<dbReference type="SUPFAM" id="SSF54236">
    <property type="entry name" value="Ubiquitin-like"/>
    <property type="match status" value="1"/>
</dbReference>
<feature type="domain" description="UBX" evidence="2">
    <location>
        <begin position="173"/>
        <end position="246"/>
    </location>
</feature>
<dbReference type="OrthoDB" id="25887at2759"/>
<name>A0A9N8DVZ4_9STRA</name>
<dbReference type="GO" id="GO:0005634">
    <property type="term" value="C:nucleus"/>
    <property type="evidence" value="ECO:0007669"/>
    <property type="project" value="TreeGrafter"/>
</dbReference>
<dbReference type="SUPFAM" id="SSF102848">
    <property type="entry name" value="NSFL1 (p97 ATPase) cofactor p47, SEP domain"/>
    <property type="match status" value="1"/>
</dbReference>
<evidence type="ECO:0000313" key="5">
    <source>
        <dbReference type="EMBL" id="CAB9509751.1"/>
    </source>
</evidence>
<dbReference type="EMBL" id="CAICTM010000403">
    <property type="protein sequence ID" value="CAB9509751.1"/>
    <property type="molecule type" value="Genomic_DNA"/>
</dbReference>
<feature type="region of interest" description="Disordered" evidence="1">
    <location>
        <begin position="1"/>
        <end position="68"/>
    </location>
</feature>
<sequence length="248" mass="26096">MANVHGLFSGDDNKEDEEEDNTNNRYVGGIGARGGGSGLAVEPNHDEEADPRDSVFSQAENVGPGGAGEEVRRTITMYRNGFIVDDGPYRRLDDPANAEFLRSLAQGVTPRELLSEGDVTVGLIDKRSEEYIEKFQSFSGAGASLGTKTTGEEGGSDTVDPATLPPQPPAVDASQPTTSIQVRLPNGKRKVVKINLSSSVTDLAAHLRDVASGRFRLLAGFPPAPITDLTQSVEAAGLKGASVSMQAA</sequence>
<dbReference type="EMBL" id="CAICTM010000155">
    <property type="protein sequence ID" value="CAB9503091.1"/>
    <property type="molecule type" value="Genomic_DNA"/>
</dbReference>
<dbReference type="InterPro" id="IPR029071">
    <property type="entry name" value="Ubiquitin-like_domsf"/>
</dbReference>
<dbReference type="InterPro" id="IPR012989">
    <property type="entry name" value="SEP_domain"/>
</dbReference>
<evidence type="ECO:0000256" key="1">
    <source>
        <dbReference type="SAM" id="MobiDB-lite"/>
    </source>
</evidence>
<protein>
    <submittedName>
        <fullName evidence="5">NSFL1 cofactor p47</fullName>
    </submittedName>
</protein>
<keyword evidence="6" id="KW-1185">Reference proteome</keyword>
<dbReference type="Proteomes" id="UP001153069">
    <property type="component" value="Unassembled WGS sequence"/>
</dbReference>
<dbReference type="AlphaFoldDB" id="A0A9N8DVZ4"/>
<dbReference type="Pfam" id="PF08059">
    <property type="entry name" value="SEP"/>
    <property type="match status" value="1"/>
</dbReference>
<dbReference type="PROSITE" id="PS50033">
    <property type="entry name" value="UBX"/>
    <property type="match status" value="1"/>
</dbReference>